<accession>A0ABZ1UTD2</accession>
<evidence type="ECO:0000313" key="2">
    <source>
        <dbReference type="Proteomes" id="UP000321323"/>
    </source>
</evidence>
<evidence type="ECO:0008006" key="3">
    <source>
        <dbReference type="Google" id="ProtNLM"/>
    </source>
</evidence>
<protein>
    <recommendedName>
        <fullName evidence="3">General secretion pathway protein GspL</fullName>
    </recommendedName>
</protein>
<sequence>MFPKQLFYLTSEQLQAWQWRQGTLSGPAVFPATRAGVDEFIDYLEQQGARPAWLIVDLIEEDFSRHALPHVRGRAGRQLRARRLAQQYRDTPYRAALVQGRLEEGRRDDVVLFTALTNPALLAPWIEAMELMRTPLAGIYSATLLSATLLERMAHQERTQDTPAPHHRLLVTLQSGGLRQTYLQGGALKFSRLVQPTADTDVADTIAPETGRTQQFLTSVRLLERDDPLHVTVLVPAAAVAELAARCQDGPTTLYDVQPLDTAARALRMAAPPVLADQLLLHIVGRSAPDSHYRLGGKEDFYRMWRLRLSLYASSAVLATTCLAWTVANLVGYGIAHGNADGLRSETAHYQAAYRNSMSSMPPAVDRTANMKAAVQIDRMVAQQGPWPLHMLGMVSEALEKSPQIRLTQLEWRAQVPGAATVAVPGAAPGSPALVAPTSSLALGIPKAPPQALRLQAEVLAGQDNYRVVLENMNGFAQQLARMPHMTVEIAQLPFDIRSNVKLSGSVGVANSGEDRAKFTLDLTWKP</sequence>
<gene>
    <name evidence="1" type="ORF">E7V67_011895</name>
</gene>
<dbReference type="Proteomes" id="UP000321323">
    <property type="component" value="Chromosome"/>
</dbReference>
<keyword evidence="2" id="KW-1185">Reference proteome</keyword>
<dbReference type="EMBL" id="CP136508">
    <property type="protein sequence ID" value="WUR15769.1"/>
    <property type="molecule type" value="Genomic_DNA"/>
</dbReference>
<reference evidence="1 2" key="1">
    <citation type="journal article" date="2019" name="Int. J. Syst. Evol. Microbiol.">
        <title>The Draft Whole-Genome Sequence of the Antibiotic Producer Empedobacter haloabium ATCC 31962 Provides Indications for Its Taxonomic Reclassification.</title>
        <authorList>
            <person name="Miess H."/>
            <person name="Arlt P."/>
            <person name="Apel A.K."/>
            <person name="Weber T."/>
            <person name="Nieselt K."/>
            <person name="Hanssen F."/>
            <person name="Czemmel S."/>
            <person name="Nahnsen S."/>
            <person name="Gross H."/>
        </authorList>
    </citation>
    <scope>NUCLEOTIDE SEQUENCE [LARGE SCALE GENOMIC DNA]</scope>
    <source>
        <strain evidence="1 2">ATCC 31962</strain>
    </source>
</reference>
<evidence type="ECO:0000313" key="1">
    <source>
        <dbReference type="EMBL" id="WUR15769.1"/>
    </source>
</evidence>
<name>A0ABZ1UTD2_9BURK</name>
<organism evidence="1 2">
    <name type="scientific">[Empedobacter] haloabium</name>
    <dbReference type="NCBI Taxonomy" id="592317"/>
    <lineage>
        <taxon>Bacteria</taxon>
        <taxon>Pseudomonadati</taxon>
        <taxon>Pseudomonadota</taxon>
        <taxon>Betaproteobacteria</taxon>
        <taxon>Burkholderiales</taxon>
        <taxon>Oxalobacteraceae</taxon>
        <taxon>Telluria group</taxon>
        <taxon>Telluria group incertae sedis</taxon>
    </lineage>
</organism>
<proteinExistence type="predicted"/>